<feature type="compositionally biased region" description="Low complexity" evidence="12">
    <location>
        <begin position="1073"/>
        <end position="1099"/>
    </location>
</feature>
<feature type="domain" description="N-terminal Ras-GEF" evidence="17">
    <location>
        <begin position="490"/>
        <end position="620"/>
    </location>
</feature>
<dbReference type="InterPro" id="IPR008937">
    <property type="entry name" value="Ras-like_GEF"/>
</dbReference>
<dbReference type="InterPro" id="IPR029071">
    <property type="entry name" value="Ubiquitin-like_domsf"/>
</dbReference>
<dbReference type="Gene3D" id="1.10.8.270">
    <property type="entry name" value="putative rabgap domain of human tbc1 domain family member 14 like domains"/>
    <property type="match status" value="1"/>
</dbReference>
<evidence type="ECO:0000256" key="12">
    <source>
        <dbReference type="SAM" id="MobiDB-lite"/>
    </source>
</evidence>
<dbReference type="Pfam" id="PF00617">
    <property type="entry name" value="RasGEF"/>
    <property type="match status" value="1"/>
</dbReference>
<comment type="function">
    <text evidence="7">Acts as a GTPase-activating protein for RAB35. Together with RAB35 may be involved in regulation of insulin-induced glucose transporter SLC2A4/GLUT4 translocation to the plasma membrane in adipocytes.</text>
</comment>
<dbReference type="SMART" id="SM00147">
    <property type="entry name" value="RasGEF"/>
    <property type="match status" value="1"/>
</dbReference>
<feature type="coiled-coil region" evidence="11">
    <location>
        <begin position="148"/>
        <end position="175"/>
    </location>
</feature>
<dbReference type="PROSITE" id="PS50212">
    <property type="entry name" value="RASGEF_NTER"/>
    <property type="match status" value="1"/>
</dbReference>
<comment type="caution">
    <text evidence="18">The sequence shown here is derived from an EMBL/GenBank/DDBJ whole genome shotgun (WGS) entry which is preliminary data.</text>
</comment>
<dbReference type="InterPro" id="IPR000651">
    <property type="entry name" value="Ras-like_Gua-exchang_fac_N"/>
</dbReference>
<sequence length="1441" mass="164992">MSSSYKNRIQEFKTALSEEKVDLKALRELCFGGIPFEGGIRSLCWKILLNYLPLDQTLWVSFLKKQREIYSQFLKEMIIQPGIAKANLGLSREDVTMEDHPLNPNPESRWNNYFKDNEVLLQIDKDVRRLYPDMAFFQRPTEFPCQLILDSQNEYETLRRRVEQTTLKAQTVNRNRSGVTNVSSPGKALNLYPSNEYEVLPNGCEAHWEVVERILFIYAKLNPGIAYVQGMNEIVGPIYYTFATDPNAQWKEHAEADTFFCFTNLMSENRDNFIKSLDDSQCGITYKMESVFSMLKEKDMELYMKLQEQNIKPQYFTFRWLTLLLSQEFLLPDVIRIWDSLFSDQDRFHFLIIVCCAMLTLIRDQLLAGDFTTNMRLLQQRFALCFFCFFSHPDDVMFDASAWRVRSIWDGVKLEVVDHEGPVVLHSFTHLDPELSLLENATQELGEEVEDGAVFSISVRRVQVQPSVSKGQRWLGVDSDSALSLYETSKLRTIKAGTLERLVEYMVSSFRENDSTYVTIFLCTYRSFTTTNQVLDLLLNRYAKLQHLPGSEGHRLTHDDRTELRNTISSILGAWLDQYSEDFWKPPEYSCLRRLISYLHVNFPGSDLERRACNLLAQFHRRLQQEPEPEVLDHMSYPFSLSEENGYEDDRPDFLTFDPTVVAEQFTLMDAELFKKVVPYHCLGSIWSQRDKKGKEHLAPTIRATVAQFNCVTNCVISTCLSDRTLKHTHRAKVLERWIEVARECRILKNFSSLRAILSALQCNAVHRLKRTWDDVSRENVRIFHELSEIFSDENNHSLSRELLIKEGTSKFATLEINPKRAQKRQQQPRDLSVMQGTIPYLGTFLTDLVMMDTAMKDYVDGGLINFEKRRKEFEVIAQIKLLQLACNNYNFRRNARFREWFSSVEKLTEAESYSLSCEIEPLSESASNTLKAKKNTGIIKRWSDRQPVSSSEASCSSAGSSHSKSFDQLRYPSCLTSGGGGGVERDDRRGERVGERVGERGDDSLSVTSAGSSSSDVEEINISFISDSPDPHEKKTSTPCVKHSHSSLGKCGPIGDLTPTFWESTSLSSLDAASGSGSSSASSSSVSSTPHTSTPHSSSRSHKRSVSGVSSYSSLSLPLYNQQVDDCCIIRVSLDVENGNMYKSILVTSQDKTPAVIRKAMVKHNLDRERPEDYELVQKISEDKELKIPDNANVFYAMNSSANYDFVLKKRGFPRTPESHLLTVRSLPVPSEWGSLPVPLLSSLPVERRVADSLHCQVKDDSEQRIRDLSYTVNKKQTNKLKLFSRLKLLRMGIFASKIMDQNLKKQQEFMLHNARIQMERQILMQNEMRERQMAMQIAWSREFLKYFGSFFGLAAVGLTAGAMKRKRPGLFVPLVPLSFILVYQVDMAYGSFIHRMREEAESIMVAEADRLNLPHGSPTFESIEKTRRAKSHLPPLSEK</sequence>
<name>A0A9D3NEK3_9TELE</name>
<feature type="compositionally biased region" description="Low complexity" evidence="12">
    <location>
        <begin position="1005"/>
        <end position="1016"/>
    </location>
</feature>
<dbReference type="SMART" id="SM00229">
    <property type="entry name" value="RasGEFN"/>
    <property type="match status" value="1"/>
</dbReference>
<dbReference type="PROSITE" id="PS50086">
    <property type="entry name" value="TBC_RABGAP"/>
    <property type="match status" value="1"/>
</dbReference>
<dbReference type="Pfam" id="PF00566">
    <property type="entry name" value="RabGAP-TBC"/>
    <property type="match status" value="1"/>
</dbReference>
<reference evidence="18 19" key="1">
    <citation type="submission" date="2021-06" db="EMBL/GenBank/DDBJ databases">
        <title>Chromosome-level genome assembly of the red-tail catfish (Hemibagrus wyckioides).</title>
        <authorList>
            <person name="Shao F."/>
        </authorList>
    </citation>
    <scope>NUCLEOTIDE SEQUENCE [LARGE SCALE GENOMIC DNA]</scope>
    <source>
        <strain evidence="18">EC202008001</strain>
        <tissue evidence="18">Blood</tissue>
    </source>
</reference>
<dbReference type="Pfam" id="PF00788">
    <property type="entry name" value="RA"/>
    <property type="match status" value="1"/>
</dbReference>
<dbReference type="CDD" id="cd06224">
    <property type="entry name" value="REM"/>
    <property type="match status" value="1"/>
</dbReference>
<dbReference type="EMBL" id="JAHKSW010000018">
    <property type="protein sequence ID" value="KAG7320710.1"/>
    <property type="molecule type" value="Genomic_DNA"/>
</dbReference>
<evidence type="ECO:0000256" key="2">
    <source>
        <dbReference type="ARBA" id="ARBA00004496"/>
    </source>
</evidence>
<dbReference type="PROSITE" id="PS50009">
    <property type="entry name" value="RASGEF_CAT"/>
    <property type="match status" value="1"/>
</dbReference>
<evidence type="ECO:0000256" key="3">
    <source>
        <dbReference type="ARBA" id="ARBA00022468"/>
    </source>
</evidence>
<proteinExistence type="predicted"/>
<dbReference type="GO" id="GO:0005096">
    <property type="term" value="F:GTPase activator activity"/>
    <property type="evidence" value="ECO:0007669"/>
    <property type="project" value="UniProtKB-KW"/>
</dbReference>
<dbReference type="SUPFAM" id="SSF48366">
    <property type="entry name" value="Ras GEF"/>
    <property type="match status" value="1"/>
</dbReference>
<feature type="domain" description="Ras-associating" evidence="16">
    <location>
        <begin position="1127"/>
        <end position="1214"/>
    </location>
</feature>
<dbReference type="CDD" id="cd17209">
    <property type="entry name" value="RA_RalGDS"/>
    <property type="match status" value="1"/>
</dbReference>
<dbReference type="GO" id="GO:0005886">
    <property type="term" value="C:plasma membrane"/>
    <property type="evidence" value="ECO:0007669"/>
    <property type="project" value="InterPro"/>
</dbReference>
<feature type="compositionally biased region" description="Low complexity" evidence="12">
    <location>
        <begin position="950"/>
        <end position="964"/>
    </location>
</feature>
<dbReference type="InterPro" id="IPR015758">
    <property type="entry name" value="RalGDS_RA"/>
</dbReference>
<dbReference type="InterPro" id="IPR023578">
    <property type="entry name" value="Ras_GEF_dom_sf"/>
</dbReference>
<evidence type="ECO:0000256" key="11">
    <source>
        <dbReference type="SAM" id="Coils"/>
    </source>
</evidence>
<dbReference type="PROSITE" id="PS00720">
    <property type="entry name" value="RASGEF"/>
    <property type="match status" value="1"/>
</dbReference>
<dbReference type="PROSITE" id="PS50200">
    <property type="entry name" value="RA"/>
    <property type="match status" value="1"/>
</dbReference>
<feature type="region of interest" description="Disordered" evidence="12">
    <location>
        <begin position="1073"/>
        <end position="1106"/>
    </location>
</feature>
<dbReference type="Pfam" id="PF10166">
    <property type="entry name" value="DUF2368"/>
    <property type="match status" value="1"/>
</dbReference>
<evidence type="ECO:0000259" key="15">
    <source>
        <dbReference type="PROSITE" id="PS50086"/>
    </source>
</evidence>
<comment type="subunit">
    <text evidence="8">Interacts with RAB1A and RAB10; in a GTP-dependent manner.</text>
</comment>
<dbReference type="InterPro" id="IPR001895">
    <property type="entry name" value="RASGEF_cat_dom"/>
</dbReference>
<dbReference type="InterPro" id="IPR035969">
    <property type="entry name" value="Rab-GAP_TBC_sf"/>
</dbReference>
<feature type="domain" description="Rab-GAP TBC" evidence="15">
    <location>
        <begin position="35"/>
        <end position="345"/>
    </location>
</feature>
<keyword evidence="13" id="KW-0812">Transmembrane</keyword>
<feature type="transmembrane region" description="Helical" evidence="13">
    <location>
        <begin position="1345"/>
        <end position="1365"/>
    </location>
</feature>
<feature type="transmembrane region" description="Helical" evidence="13">
    <location>
        <begin position="1371"/>
        <end position="1391"/>
    </location>
</feature>
<dbReference type="Gene3D" id="1.20.870.10">
    <property type="entry name" value="Son of sevenless (SoS) protein Chain: S domain 1"/>
    <property type="match status" value="1"/>
</dbReference>
<evidence type="ECO:0000256" key="8">
    <source>
        <dbReference type="ARBA" id="ARBA00064536"/>
    </source>
</evidence>
<dbReference type="InterPro" id="IPR036964">
    <property type="entry name" value="RASGEF_cat_dom_sf"/>
</dbReference>
<dbReference type="GO" id="GO:0005737">
    <property type="term" value="C:cytoplasm"/>
    <property type="evidence" value="ECO:0007669"/>
    <property type="project" value="UniProtKB-SubCell"/>
</dbReference>
<dbReference type="SMART" id="SM00314">
    <property type="entry name" value="RA"/>
    <property type="match status" value="1"/>
</dbReference>
<evidence type="ECO:0000256" key="1">
    <source>
        <dbReference type="ARBA" id="ARBA00004370"/>
    </source>
</evidence>
<evidence type="ECO:0000259" key="17">
    <source>
        <dbReference type="PROSITE" id="PS50212"/>
    </source>
</evidence>
<dbReference type="SUPFAM" id="SSF54236">
    <property type="entry name" value="Ubiquitin-like"/>
    <property type="match status" value="1"/>
</dbReference>
<protein>
    <recommendedName>
        <fullName evidence="9">TBC1 domain family member 13</fullName>
    </recommendedName>
</protein>
<feature type="domain" description="Ras-GEF" evidence="14">
    <location>
        <begin position="658"/>
        <end position="923"/>
    </location>
</feature>
<evidence type="ECO:0000256" key="5">
    <source>
        <dbReference type="ARBA" id="ARBA00022658"/>
    </source>
</evidence>
<dbReference type="InterPro" id="IPR000195">
    <property type="entry name" value="Rab-GAP-TBC_dom"/>
</dbReference>
<keyword evidence="11" id="KW-0175">Coiled coil</keyword>
<keyword evidence="3" id="KW-0343">GTPase activation</keyword>
<comment type="subcellular location">
    <subcellularLocation>
        <location evidence="2">Cytoplasm</location>
    </subcellularLocation>
    <subcellularLocation>
        <location evidence="1">Membrane</location>
    </subcellularLocation>
</comment>
<keyword evidence="13" id="KW-1133">Transmembrane helix</keyword>
<keyword evidence="19" id="KW-1185">Reference proteome</keyword>
<evidence type="ECO:0000313" key="19">
    <source>
        <dbReference type="Proteomes" id="UP000824219"/>
    </source>
</evidence>
<evidence type="ECO:0000256" key="4">
    <source>
        <dbReference type="ARBA" id="ARBA00022490"/>
    </source>
</evidence>
<accession>A0A9D3NEK3</accession>
<dbReference type="FunFam" id="1.10.8.270:FF:000019">
    <property type="entry name" value="TBC1 domain family member 13"/>
    <property type="match status" value="1"/>
</dbReference>
<dbReference type="Gene3D" id="3.10.20.90">
    <property type="entry name" value="Phosphatidylinositol 3-kinase Catalytic Subunit, Chain A, domain 1"/>
    <property type="match status" value="1"/>
</dbReference>
<dbReference type="Proteomes" id="UP000824219">
    <property type="component" value="Linkage Group LG18"/>
</dbReference>
<organism evidence="18 19">
    <name type="scientific">Hemibagrus wyckioides</name>
    <dbReference type="NCBI Taxonomy" id="337641"/>
    <lineage>
        <taxon>Eukaryota</taxon>
        <taxon>Metazoa</taxon>
        <taxon>Chordata</taxon>
        <taxon>Craniata</taxon>
        <taxon>Vertebrata</taxon>
        <taxon>Euteleostomi</taxon>
        <taxon>Actinopterygii</taxon>
        <taxon>Neopterygii</taxon>
        <taxon>Teleostei</taxon>
        <taxon>Ostariophysi</taxon>
        <taxon>Siluriformes</taxon>
        <taxon>Bagridae</taxon>
        <taxon>Hemibagrus</taxon>
    </lineage>
</organism>
<evidence type="ECO:0000259" key="16">
    <source>
        <dbReference type="PROSITE" id="PS50200"/>
    </source>
</evidence>
<evidence type="ECO:0000256" key="9">
    <source>
        <dbReference type="ARBA" id="ARBA00067477"/>
    </source>
</evidence>
<dbReference type="FunFam" id="1.10.472.80:FF:000009">
    <property type="entry name" value="TBC1 domain family member 13"/>
    <property type="match status" value="1"/>
</dbReference>
<evidence type="ECO:0000256" key="7">
    <source>
        <dbReference type="ARBA" id="ARBA00059763"/>
    </source>
</evidence>
<dbReference type="FunFam" id="1.10.840.10:FF:000005">
    <property type="entry name" value="Ral guanine nucleotide dissociation stimulator isoform 1"/>
    <property type="match status" value="1"/>
</dbReference>
<dbReference type="InterPro" id="IPR019804">
    <property type="entry name" value="Ras_G-nucl-exch_fac_CS"/>
</dbReference>
<dbReference type="Gene3D" id="1.10.472.80">
    <property type="entry name" value="Ypt/Rab-GAP domain of gyp1p, domain 3"/>
    <property type="match status" value="1"/>
</dbReference>
<feature type="region of interest" description="Disordered" evidence="12">
    <location>
        <begin position="943"/>
        <end position="1049"/>
    </location>
</feature>
<dbReference type="GO" id="GO:0010756">
    <property type="term" value="P:positive regulation of plasminogen activation"/>
    <property type="evidence" value="ECO:0007669"/>
    <property type="project" value="InterPro"/>
</dbReference>
<dbReference type="FunFam" id="3.10.20.90:FF:000042">
    <property type="entry name" value="Ral guanine nucleotide dissociation stimulator isoform 1"/>
    <property type="match status" value="1"/>
</dbReference>
<dbReference type="CDD" id="cd00155">
    <property type="entry name" value="RasGEF"/>
    <property type="match status" value="1"/>
</dbReference>
<dbReference type="InterPro" id="IPR019319">
    <property type="entry name" value="Plg-R(KT)"/>
</dbReference>
<evidence type="ECO:0000256" key="10">
    <source>
        <dbReference type="PROSITE-ProRule" id="PRU00168"/>
    </source>
</evidence>
<gene>
    <name evidence="18" type="ORF">KOW79_015125</name>
</gene>
<dbReference type="OrthoDB" id="26687at2759"/>
<feature type="compositionally biased region" description="Basic and acidic residues" evidence="12">
    <location>
        <begin position="984"/>
        <end position="1004"/>
    </location>
</feature>
<dbReference type="Pfam" id="PF00618">
    <property type="entry name" value="RasGEF_N"/>
    <property type="match status" value="1"/>
</dbReference>
<dbReference type="SMART" id="SM00164">
    <property type="entry name" value="TBC"/>
    <property type="match status" value="1"/>
</dbReference>
<evidence type="ECO:0000313" key="18">
    <source>
        <dbReference type="EMBL" id="KAG7320710.1"/>
    </source>
</evidence>
<dbReference type="GO" id="GO:0007265">
    <property type="term" value="P:Ras protein signal transduction"/>
    <property type="evidence" value="ECO:0007669"/>
    <property type="project" value="TreeGrafter"/>
</dbReference>
<dbReference type="PANTHER" id="PTHR23113:SF35">
    <property type="entry name" value="RAL GUANINE NUCLEOTIDE DISSOCIATION STIMULATOR"/>
    <property type="match status" value="1"/>
</dbReference>
<evidence type="ECO:0000256" key="6">
    <source>
        <dbReference type="ARBA" id="ARBA00023136"/>
    </source>
</evidence>
<evidence type="ECO:0000256" key="13">
    <source>
        <dbReference type="SAM" id="Phobius"/>
    </source>
</evidence>
<dbReference type="Gene3D" id="1.10.840.10">
    <property type="entry name" value="Ras guanine-nucleotide exchange factors catalytic domain"/>
    <property type="match status" value="1"/>
</dbReference>
<dbReference type="InterPro" id="IPR000159">
    <property type="entry name" value="RA_dom"/>
</dbReference>
<keyword evidence="5 10" id="KW-0344">Guanine-nucleotide releasing factor</keyword>
<keyword evidence="4" id="KW-0963">Cytoplasm</keyword>
<dbReference type="SUPFAM" id="SSF47923">
    <property type="entry name" value="Ypt/Rab-GAP domain of gyp1p"/>
    <property type="match status" value="2"/>
</dbReference>
<dbReference type="PANTHER" id="PTHR23113">
    <property type="entry name" value="GUANINE NUCLEOTIDE EXCHANGE FACTOR"/>
    <property type="match status" value="1"/>
</dbReference>
<evidence type="ECO:0000259" key="14">
    <source>
        <dbReference type="PROSITE" id="PS50009"/>
    </source>
</evidence>
<feature type="region of interest" description="Disordered" evidence="12">
    <location>
        <begin position="1418"/>
        <end position="1441"/>
    </location>
</feature>
<dbReference type="GO" id="GO:0005085">
    <property type="term" value="F:guanyl-nucleotide exchange factor activity"/>
    <property type="evidence" value="ECO:0007669"/>
    <property type="project" value="UniProtKB-KW"/>
</dbReference>
<keyword evidence="6 13" id="KW-0472">Membrane</keyword>